<evidence type="ECO:0000256" key="2">
    <source>
        <dbReference type="ARBA" id="ARBA00022553"/>
    </source>
</evidence>
<dbReference type="GO" id="GO:0005634">
    <property type="term" value="C:nucleus"/>
    <property type="evidence" value="ECO:0007669"/>
    <property type="project" value="UniProtKB-SubCell"/>
</dbReference>
<evidence type="ECO:0000313" key="12">
    <source>
        <dbReference type="Proteomes" id="UP001161438"/>
    </source>
</evidence>
<keyword evidence="2" id="KW-0597">Phosphoprotein</keyword>
<dbReference type="Pfam" id="PF00439">
    <property type="entry name" value="Bromodomain"/>
    <property type="match status" value="1"/>
</dbReference>
<dbReference type="Gene3D" id="1.10.20.10">
    <property type="entry name" value="Histone, subunit A"/>
    <property type="match status" value="1"/>
</dbReference>
<feature type="compositionally biased region" description="Basic and acidic residues" evidence="9">
    <location>
        <begin position="116"/>
        <end position="127"/>
    </location>
</feature>
<evidence type="ECO:0000256" key="8">
    <source>
        <dbReference type="PROSITE-ProRule" id="PRU00035"/>
    </source>
</evidence>
<keyword evidence="6" id="KW-0539">Nucleus</keyword>
<feature type="region of interest" description="Disordered" evidence="9">
    <location>
        <begin position="1365"/>
        <end position="1390"/>
    </location>
</feature>
<dbReference type="RefSeq" id="XP_056080437.1">
    <property type="nucleotide sequence ID" value="XM_056223297.1"/>
</dbReference>
<dbReference type="PRINTS" id="PR00503">
    <property type="entry name" value="BROMODOMAIN"/>
</dbReference>
<evidence type="ECO:0000256" key="1">
    <source>
        <dbReference type="ARBA" id="ARBA00004123"/>
    </source>
</evidence>
<dbReference type="CDD" id="cd05510">
    <property type="entry name" value="Bromo_SPT7_like"/>
    <property type="match status" value="1"/>
</dbReference>
<feature type="compositionally biased region" description="Acidic residues" evidence="9">
    <location>
        <begin position="129"/>
        <end position="140"/>
    </location>
</feature>
<dbReference type="CDD" id="cd22927">
    <property type="entry name" value="HFD_SPT7"/>
    <property type="match status" value="1"/>
</dbReference>
<evidence type="ECO:0000256" key="5">
    <source>
        <dbReference type="ARBA" id="ARBA00023163"/>
    </source>
</evidence>
<dbReference type="SUPFAM" id="SSF47370">
    <property type="entry name" value="Bromodomain"/>
    <property type="match status" value="1"/>
</dbReference>
<reference evidence="11" key="1">
    <citation type="submission" date="2022-10" db="EMBL/GenBank/DDBJ databases">
        <authorList>
            <person name="Byrne P K."/>
        </authorList>
    </citation>
    <scope>NUCLEOTIDE SEQUENCE</scope>
    <source>
        <strain evidence="11">IFO1815</strain>
    </source>
</reference>
<evidence type="ECO:0000313" key="11">
    <source>
        <dbReference type="EMBL" id="CAI4037320.1"/>
    </source>
</evidence>
<dbReference type="FunFam" id="1.20.920.10:FF:000032">
    <property type="entry name" value="Transcriptional activator spt7"/>
    <property type="match status" value="1"/>
</dbReference>
<dbReference type="GO" id="GO:0006325">
    <property type="term" value="P:chromatin organization"/>
    <property type="evidence" value="ECO:0007669"/>
    <property type="project" value="UniProtKB-ARBA"/>
</dbReference>
<organism evidence="11 12">
    <name type="scientific">Saccharomyces mikatae IFO 1815</name>
    <dbReference type="NCBI Taxonomy" id="226126"/>
    <lineage>
        <taxon>Eukaryota</taxon>
        <taxon>Fungi</taxon>
        <taxon>Dikarya</taxon>
        <taxon>Ascomycota</taxon>
        <taxon>Saccharomycotina</taxon>
        <taxon>Saccharomycetes</taxon>
        <taxon>Saccharomycetales</taxon>
        <taxon>Saccharomycetaceae</taxon>
        <taxon>Saccharomyces</taxon>
    </lineage>
</organism>
<dbReference type="GeneID" id="80916533"/>
<feature type="compositionally biased region" description="Acidic residues" evidence="9">
    <location>
        <begin position="230"/>
        <end position="246"/>
    </location>
</feature>
<dbReference type="InterPro" id="IPR001487">
    <property type="entry name" value="Bromodomain"/>
</dbReference>
<dbReference type="GO" id="GO:0000124">
    <property type="term" value="C:SAGA complex"/>
    <property type="evidence" value="ECO:0007669"/>
    <property type="project" value="InterPro"/>
</dbReference>
<dbReference type="GO" id="GO:0046982">
    <property type="term" value="F:protein heterodimerization activity"/>
    <property type="evidence" value="ECO:0007669"/>
    <property type="project" value="InterPro"/>
</dbReference>
<dbReference type="InterPro" id="IPR009072">
    <property type="entry name" value="Histone-fold"/>
</dbReference>
<dbReference type="PANTHER" id="PTHR47343:SF1">
    <property type="entry name" value="TRANSCRIPTIONAL ACTIVATOR SPT7"/>
    <property type="match status" value="1"/>
</dbReference>
<dbReference type="GO" id="GO:0005198">
    <property type="term" value="F:structural molecule activity"/>
    <property type="evidence" value="ECO:0007669"/>
    <property type="project" value="TreeGrafter"/>
</dbReference>
<dbReference type="PANTHER" id="PTHR47343">
    <property type="entry name" value="TRANSCRIPTIONAL ACTIVATOR SPT7"/>
    <property type="match status" value="1"/>
</dbReference>
<keyword evidence="5" id="KW-0804">Transcription</keyword>
<evidence type="ECO:0000256" key="6">
    <source>
        <dbReference type="ARBA" id="ARBA00023242"/>
    </source>
</evidence>
<feature type="compositionally biased region" description="Basic and acidic residues" evidence="9">
    <location>
        <begin position="685"/>
        <end position="705"/>
    </location>
</feature>
<feature type="compositionally biased region" description="Low complexity" evidence="9">
    <location>
        <begin position="1372"/>
        <end position="1390"/>
    </location>
</feature>
<evidence type="ECO:0000259" key="10">
    <source>
        <dbReference type="PROSITE" id="PS50014"/>
    </source>
</evidence>
<feature type="domain" description="Bromo" evidence="10">
    <location>
        <begin position="454"/>
        <end position="524"/>
    </location>
</feature>
<dbReference type="SMART" id="SM00297">
    <property type="entry name" value="BROMO"/>
    <property type="match status" value="1"/>
</dbReference>
<dbReference type="EMBL" id="OX365758">
    <property type="protein sequence ID" value="CAI4037320.1"/>
    <property type="molecule type" value="Genomic_DNA"/>
</dbReference>
<accession>A0AA35NGL4</accession>
<feature type="region of interest" description="Disordered" evidence="9">
    <location>
        <begin position="208"/>
        <end position="249"/>
    </location>
</feature>
<feature type="region of interest" description="Disordered" evidence="9">
    <location>
        <begin position="103"/>
        <end position="140"/>
    </location>
</feature>
<dbReference type="Gene3D" id="1.20.920.10">
    <property type="entry name" value="Bromodomain-like"/>
    <property type="match status" value="1"/>
</dbReference>
<dbReference type="InterPro" id="IPR018359">
    <property type="entry name" value="Bromodomain_CS"/>
</dbReference>
<dbReference type="FunFam" id="1.10.20.10:FF:000101">
    <property type="entry name" value="Transcriptional activator SPT7"/>
    <property type="match status" value="1"/>
</dbReference>
<proteinExistence type="predicted"/>
<sequence length="1390" mass="158785">MTEKIPIKNYQRTNANALLKLTEKLFNRDFFDLYLTSQQLVVLGYLLSISSKEDKLKAWNHFLKGNITLNVEKSLPSTQEEERGEILSSVVDIRPDDVSSQIIKDNSHTSASSNIENEKQSENKGNEAIENDENILNGDENENVEEDLFKLDLEDLKQQISGTRFIGNLSLKIRYVLWQCAIDYMYSDRNEFDDENSTEYTLLDVEENDEEEFDGREKPQDQESVPKFTEDEDYDDEDEDYDEDITEEKKSECLIKHPNILPSSNIEIDDDRRLLLNISISKETLTKLKTNNIEEIMGNWDKIYHNFEYDKETMIKRLKLEESDKMIEKGKKKRSRNDLEAATDDQNQERINNELDTSQALSTPEGSSLSDTGNKRPKHNNLDLTVNLGIENLSLKHLLSSIQENKSQLGISDYELKHLIMDVRKNRSKWTSDERIGQEELYEACEKVVLELRNYTEHSTPFLNKVSKREAPNYHQIIKKSMDLNTVLKKLKSFQYDSKQEFVDDIMLIWKNCLTYNSDPSHFLRGHAIAMQKKSLQLIPMIPNITIRNRADLEKEIEDMEKDKDYELDEEEEVAGSGRKGLNMGAHMLAKRNDKASKKGTGKTVKDKTSSTKNEASIIKDEASTAKDEASTAKDEASTAKDESSTAKDEASTAKDEASTAKNETATVKDEKSADSDVIASVVPDGEKEKDKTDSLIATLDKKCSNNEFEENETHREQRKVGESGKAEELNGNPDIARKDTEDGLQSKMEGKKELEVNNDEEEEDEEEEDEDMVESQSYLLEKDDDRDDLEISVWKTVTAKVRAEICLKRADYFKNGKLNSDSEAFLKNPQRMKSFDQLFLEYKEQKAVESYRQKIEQDSIMKNGFGTVLKQEEDDQLQFHNDHSLSGNEAFEKQHNDIELDDTRFLQEYDVSNVIPDILYEGVNNKTLDKMEDASVDRMLQNGIHKQSLFLANKDLGLTPKMNENITLIQQIRHICHKISLIRMLQSPLSGQNSRSNPNAFLNNHIYNYTIIDDSLDLDPVSQLPTHDYKNNRELIWKFMHKNISKVAMANGFETAHSSAINMLTEVAGDYLSNLIKTLKLHHETNSLNRGTHVEMLQTTLLENGINRPDDLFSYVESEFGKKTKKLQDIKHKLENFLKALLRPTLQELSERNFEDESQSFFTGDFASELTGEDFFGFKELGLEKEFGVLSSSVPLQLLTTQFQTVDGETKVQTKKIQPEESDNIVYKKITKGMLDAGSFWNTLLPLLNKDYERSKAYITKQSKSSANDKISTTSTDDSFFALLEEDQFVSKKTATKARLPPTGKISTTYKKKSIATAFILPEEEPEIDEKAGSTATVNSRVHTENDVGSSFVLGTSQQLDPLNIDDNFDDSNMGSNSSFSLSLPRLNQ</sequence>
<dbReference type="GO" id="GO:0006357">
    <property type="term" value="P:regulation of transcription by RNA polymerase II"/>
    <property type="evidence" value="ECO:0007669"/>
    <property type="project" value="UniProtKB-ARBA"/>
</dbReference>
<feature type="compositionally biased region" description="Basic and acidic residues" evidence="9">
    <location>
        <begin position="712"/>
        <end position="729"/>
    </location>
</feature>
<keyword evidence="3" id="KW-0805">Transcription regulation</keyword>
<evidence type="ECO:0000256" key="9">
    <source>
        <dbReference type="SAM" id="MobiDB-lite"/>
    </source>
</evidence>
<evidence type="ECO:0000256" key="3">
    <source>
        <dbReference type="ARBA" id="ARBA00023015"/>
    </source>
</evidence>
<feature type="compositionally biased region" description="Polar residues" evidence="9">
    <location>
        <begin position="103"/>
        <end position="115"/>
    </location>
</feature>
<feature type="compositionally biased region" description="Basic and acidic residues" evidence="9">
    <location>
        <begin position="618"/>
        <end position="659"/>
    </location>
</feature>
<keyword evidence="4 8" id="KW-0103">Bromodomain</keyword>
<protein>
    <recommendedName>
        <fullName evidence="7">SAGA complex subunit Spt7</fullName>
    </recommendedName>
</protein>
<name>A0AA35NGL4_SACMI</name>
<feature type="compositionally biased region" description="Polar residues" evidence="9">
    <location>
        <begin position="354"/>
        <end position="372"/>
    </location>
</feature>
<evidence type="ECO:0000256" key="4">
    <source>
        <dbReference type="ARBA" id="ARBA00023117"/>
    </source>
</evidence>
<comment type="subcellular location">
    <subcellularLocation>
        <location evidence="1">Nucleus</location>
    </subcellularLocation>
</comment>
<feature type="compositionally biased region" description="Acidic residues" evidence="9">
    <location>
        <begin position="562"/>
        <end position="574"/>
    </location>
</feature>
<dbReference type="Proteomes" id="UP001161438">
    <property type="component" value="Chromosome 2"/>
</dbReference>
<dbReference type="PROSITE" id="PS00633">
    <property type="entry name" value="BROMODOMAIN_1"/>
    <property type="match status" value="1"/>
</dbReference>
<feature type="region of interest" description="Disordered" evidence="9">
    <location>
        <begin position="327"/>
        <end position="380"/>
    </location>
</feature>
<evidence type="ECO:0000256" key="7">
    <source>
        <dbReference type="ARBA" id="ARBA00093633"/>
    </source>
</evidence>
<keyword evidence="12" id="KW-1185">Reference proteome</keyword>
<gene>
    <name evidence="11" type="primary">SMKI02G1900</name>
    <name evidence="11" type="ORF">SMKI_02G1900</name>
</gene>
<dbReference type="GO" id="GO:0046695">
    <property type="term" value="C:SLIK (SAGA-like) complex"/>
    <property type="evidence" value="ECO:0007669"/>
    <property type="project" value="InterPro"/>
</dbReference>
<dbReference type="InterPro" id="IPR036427">
    <property type="entry name" value="Bromodomain-like_sf"/>
</dbReference>
<dbReference type="PROSITE" id="PS50014">
    <property type="entry name" value="BROMODOMAIN_2"/>
    <property type="match status" value="1"/>
</dbReference>
<dbReference type="InterPro" id="IPR037782">
    <property type="entry name" value="Spt7"/>
</dbReference>
<feature type="compositionally biased region" description="Acidic residues" evidence="9">
    <location>
        <begin position="757"/>
        <end position="774"/>
    </location>
</feature>
<feature type="region of interest" description="Disordered" evidence="9">
    <location>
        <begin position="562"/>
        <end position="777"/>
    </location>
</feature>